<dbReference type="AlphaFoldDB" id="A0A383CSR8"/>
<accession>A0A383CSR8</accession>
<name>A0A383CSR8_9ZZZZ</name>
<dbReference type="EMBL" id="UINC01210972">
    <property type="protein sequence ID" value="SVE34668.1"/>
    <property type="molecule type" value="Genomic_DNA"/>
</dbReference>
<reference evidence="1" key="1">
    <citation type="submission" date="2018-05" db="EMBL/GenBank/DDBJ databases">
        <authorList>
            <person name="Lanie J.A."/>
            <person name="Ng W.-L."/>
            <person name="Kazmierczak K.M."/>
            <person name="Andrzejewski T.M."/>
            <person name="Davidsen T.M."/>
            <person name="Wayne K.J."/>
            <person name="Tettelin H."/>
            <person name="Glass J.I."/>
            <person name="Rusch D."/>
            <person name="Podicherti R."/>
            <person name="Tsui H.-C.T."/>
            <person name="Winkler M.E."/>
        </authorList>
    </citation>
    <scope>NUCLEOTIDE SEQUENCE</scope>
</reference>
<evidence type="ECO:0000313" key="1">
    <source>
        <dbReference type="EMBL" id="SVE34668.1"/>
    </source>
</evidence>
<sequence length="239" mass="28862">YGTEEEYFEQSWTSHESQSYDFYVYMSDEDWNSEDEFWIYNVYLYETSGAGGPGDDDEYFDWIYDYVWDDDDDGYNDTIGWDYDPDTTCECNISVTLVVDIFDNATGDWVNYTSHNYTIYHDDDDYWWHDWSPEYNGTFDFYVELYDEDDNLEDEVEYLGVELHTRSNDDGDDDEWFYDWDYYVDPSDTITIGYDPDTECECYVNITVYVDVYDNVTGDWVDWTYDEHTIYNGEGDWFE</sequence>
<proteinExistence type="predicted"/>
<organism evidence="1">
    <name type="scientific">marine metagenome</name>
    <dbReference type="NCBI Taxonomy" id="408172"/>
    <lineage>
        <taxon>unclassified sequences</taxon>
        <taxon>metagenomes</taxon>
        <taxon>ecological metagenomes</taxon>
    </lineage>
</organism>
<protein>
    <submittedName>
        <fullName evidence="1">Uncharacterized protein</fullName>
    </submittedName>
</protein>
<feature type="non-terminal residue" evidence="1">
    <location>
        <position position="239"/>
    </location>
</feature>
<gene>
    <name evidence="1" type="ORF">METZ01_LOCUS487522</name>
</gene>
<feature type="non-terminal residue" evidence="1">
    <location>
        <position position="1"/>
    </location>
</feature>